<dbReference type="InterPro" id="IPR014729">
    <property type="entry name" value="Rossmann-like_a/b/a_fold"/>
</dbReference>
<comment type="similarity">
    <text evidence="3">Belongs to the CTU2/NCS2 family.</text>
</comment>
<comment type="pathway">
    <text evidence="3">tRNA modification; 5-methoxycarbonylmethyl-2-thiouridine-tRNA biosynthesis.</text>
</comment>
<comment type="function">
    <text evidence="3">Plays a central role in 2-thiolation of mcm(5)S(2)U at tRNA wobble positions of tRNA(Lys), tRNA(Glu) and tRNA(Gln). May act by forming a heterodimer with NCS6/CTU1 that ligates sulfur from thiocarboxylated URM1 onto the uridine of tRNAs at wobble position.</text>
</comment>
<evidence type="ECO:0000256" key="1">
    <source>
        <dbReference type="ARBA" id="ARBA00022490"/>
    </source>
</evidence>
<dbReference type="GO" id="GO:0016779">
    <property type="term" value="F:nucleotidyltransferase activity"/>
    <property type="evidence" value="ECO:0007669"/>
    <property type="project" value="UniProtKB-UniRule"/>
</dbReference>
<keyword evidence="4" id="KW-1185">Reference proteome</keyword>
<sequence length="330" mass="37129">MCSNSGGCESLQRIVPDEDKTKKCVSCKQLSEFVLRKVNGYCRPCYLEACHHKFRSTVGKTKLMKPGDRVLVWQNSSLGAAAMRHLLEVLEKENETALKKKLQFEFKFALVEGYDGTIFNDFKIAERWRRISSDAAEPPQRNSTLKLFNESLVSQKAVIEFARKHNFSKVFTCDTGSDLAHIMLTSISLGRGGQLPDWTGVSLERDGVVLLRPLREFTEEELDRYLKLYSIEVPTQKRSPSSIQRLSQDFVDGLQADFPSTVPTIWRTADKIAADSKSPLSVCDHCGCFNPTDVVGAMQALEISAELSTTLKLEKQIPNRCHACRQISID</sequence>
<dbReference type="SUPFAM" id="SSF52402">
    <property type="entry name" value="Adenine nucleotide alpha hydrolases-like"/>
    <property type="match status" value="1"/>
</dbReference>
<dbReference type="GO" id="GO:0000049">
    <property type="term" value="F:tRNA binding"/>
    <property type="evidence" value="ECO:0007669"/>
    <property type="project" value="InterPro"/>
</dbReference>
<comment type="subcellular location">
    <subcellularLocation>
        <location evidence="3">Cytoplasm</location>
    </subcellularLocation>
</comment>
<evidence type="ECO:0000256" key="3">
    <source>
        <dbReference type="HAMAP-Rule" id="MF_03054"/>
    </source>
</evidence>
<dbReference type="KEGG" id="goe:100904893"/>
<dbReference type="AlphaFoldDB" id="A0AAJ7SES8"/>
<dbReference type="GeneID" id="100904893"/>
<name>A0AAJ7SES8_9ACAR</name>
<dbReference type="HAMAP" id="MF_03054">
    <property type="entry name" value="CTU2"/>
    <property type="match status" value="1"/>
</dbReference>
<evidence type="ECO:0000256" key="2">
    <source>
        <dbReference type="ARBA" id="ARBA00022694"/>
    </source>
</evidence>
<dbReference type="PANTHER" id="PTHR20882">
    <property type="entry name" value="CYTOPLASMIC TRNA 2-THIOLATION PROTEIN 2"/>
    <property type="match status" value="1"/>
</dbReference>
<dbReference type="GO" id="GO:0016783">
    <property type="term" value="F:sulfurtransferase activity"/>
    <property type="evidence" value="ECO:0007669"/>
    <property type="project" value="TreeGrafter"/>
</dbReference>
<dbReference type="Gene3D" id="3.40.50.620">
    <property type="entry name" value="HUPs"/>
    <property type="match status" value="1"/>
</dbReference>
<protein>
    <recommendedName>
        <fullName evidence="3">Cytoplasmic tRNA 2-thiolation protein 2</fullName>
    </recommendedName>
</protein>
<dbReference type="CTD" id="348180"/>
<dbReference type="Proteomes" id="UP000694867">
    <property type="component" value="Unplaced"/>
</dbReference>
<dbReference type="RefSeq" id="XP_028966760.1">
    <property type="nucleotide sequence ID" value="XM_029110927.1"/>
</dbReference>
<evidence type="ECO:0000313" key="5">
    <source>
        <dbReference type="RefSeq" id="XP_028966760.1"/>
    </source>
</evidence>
<keyword evidence="2 3" id="KW-0819">tRNA processing</keyword>
<gene>
    <name evidence="5" type="primary">LOC100904893</name>
</gene>
<accession>A0AAJ7SES8</accession>
<reference evidence="5" key="1">
    <citation type="submission" date="2025-08" db="UniProtKB">
        <authorList>
            <consortium name="RefSeq"/>
        </authorList>
    </citation>
    <scope>IDENTIFICATION</scope>
</reference>
<organism evidence="4 5">
    <name type="scientific">Galendromus occidentalis</name>
    <name type="common">western predatory mite</name>
    <dbReference type="NCBI Taxonomy" id="34638"/>
    <lineage>
        <taxon>Eukaryota</taxon>
        <taxon>Metazoa</taxon>
        <taxon>Ecdysozoa</taxon>
        <taxon>Arthropoda</taxon>
        <taxon>Chelicerata</taxon>
        <taxon>Arachnida</taxon>
        <taxon>Acari</taxon>
        <taxon>Parasitiformes</taxon>
        <taxon>Mesostigmata</taxon>
        <taxon>Gamasina</taxon>
        <taxon>Phytoseioidea</taxon>
        <taxon>Phytoseiidae</taxon>
        <taxon>Typhlodrominae</taxon>
        <taxon>Galendromus</taxon>
    </lineage>
</organism>
<dbReference type="PANTHER" id="PTHR20882:SF14">
    <property type="entry name" value="CYTOPLASMIC TRNA 2-THIOLATION PROTEIN 2"/>
    <property type="match status" value="1"/>
</dbReference>
<dbReference type="GO" id="GO:0032447">
    <property type="term" value="P:protein urmylation"/>
    <property type="evidence" value="ECO:0007669"/>
    <property type="project" value="UniProtKB-UniRule"/>
</dbReference>
<proteinExistence type="inferred from homology"/>
<evidence type="ECO:0000313" key="4">
    <source>
        <dbReference type="Proteomes" id="UP000694867"/>
    </source>
</evidence>
<dbReference type="GO" id="GO:0005829">
    <property type="term" value="C:cytosol"/>
    <property type="evidence" value="ECO:0007669"/>
    <property type="project" value="TreeGrafter"/>
</dbReference>
<keyword evidence="1 3" id="KW-0963">Cytoplasm</keyword>
<dbReference type="InterPro" id="IPR019407">
    <property type="entry name" value="CTU2"/>
</dbReference>
<dbReference type="GO" id="GO:0002143">
    <property type="term" value="P:tRNA wobble position uridine thiolation"/>
    <property type="evidence" value="ECO:0007669"/>
    <property type="project" value="TreeGrafter"/>
</dbReference>
<dbReference type="Pfam" id="PF10288">
    <property type="entry name" value="CTU2"/>
    <property type="match status" value="1"/>
</dbReference>